<dbReference type="EMBL" id="GEDV01012078">
    <property type="protein sequence ID" value="JAP76479.1"/>
    <property type="molecule type" value="Transcribed_RNA"/>
</dbReference>
<name>A0A131YB13_RHIAP</name>
<dbReference type="GO" id="GO:0000166">
    <property type="term" value="F:nucleotide binding"/>
    <property type="evidence" value="ECO:0007669"/>
    <property type="project" value="UniProtKB-KW"/>
</dbReference>
<organism evidence="2">
    <name type="scientific">Rhipicephalus appendiculatus</name>
    <name type="common">Brown ear tick</name>
    <dbReference type="NCBI Taxonomy" id="34631"/>
    <lineage>
        <taxon>Eukaryota</taxon>
        <taxon>Metazoa</taxon>
        <taxon>Ecdysozoa</taxon>
        <taxon>Arthropoda</taxon>
        <taxon>Chelicerata</taxon>
        <taxon>Arachnida</taxon>
        <taxon>Acari</taxon>
        <taxon>Parasitiformes</taxon>
        <taxon>Ixodida</taxon>
        <taxon>Ixodoidea</taxon>
        <taxon>Ixodidae</taxon>
        <taxon>Rhipicephalinae</taxon>
        <taxon>Rhipicephalus</taxon>
        <taxon>Rhipicephalus</taxon>
    </lineage>
</organism>
<dbReference type="GO" id="GO:0016787">
    <property type="term" value="F:hydrolase activity"/>
    <property type="evidence" value="ECO:0007669"/>
    <property type="project" value="UniProtKB-KW"/>
</dbReference>
<dbReference type="InterPro" id="IPR058866">
    <property type="entry name" value="GDPGP1_N"/>
</dbReference>
<reference evidence="2" key="1">
    <citation type="journal article" date="2016" name="Ticks Tick Borne Dis.">
        <title>De novo assembly and annotation of the salivary gland transcriptome of Rhipicephalus appendiculatus male and female ticks during blood feeding.</title>
        <authorList>
            <person name="de Castro M.H."/>
            <person name="de Klerk D."/>
            <person name="Pienaar R."/>
            <person name="Latif A.A."/>
            <person name="Rees D.J."/>
            <person name="Mans B.J."/>
        </authorList>
    </citation>
    <scope>NUCLEOTIDE SEQUENCE</scope>
    <source>
        <tissue evidence="2">Salivary glands</tissue>
    </source>
</reference>
<evidence type="ECO:0000259" key="1">
    <source>
        <dbReference type="Pfam" id="PF26217"/>
    </source>
</evidence>
<dbReference type="PANTHER" id="PTHR20884:SF8">
    <property type="entry name" value="GDP-D-GLUCOSE PHOSPHORYLASE 1"/>
    <property type="match status" value="1"/>
</dbReference>
<accession>A0A131YB13</accession>
<feature type="domain" description="GDPGP1-like N-terminal" evidence="1">
    <location>
        <begin position="27"/>
        <end position="115"/>
    </location>
</feature>
<sequence>MKFLNQFAYGDADFVHDVAPSDEKPTRFDQLLQSKWNEAMISGHFWYKLDQLDTRILPGKYGFVAQLNTKRANERRKPQHVTSICMPFDGSIFNFTKLKEGEMLFSLRNANKAEGSEKEVSTGISTFN</sequence>
<dbReference type="GO" id="GO:0005085">
    <property type="term" value="F:guanyl-nucleotide exchange factor activity"/>
    <property type="evidence" value="ECO:0007669"/>
    <property type="project" value="UniProtKB-KW"/>
</dbReference>
<evidence type="ECO:0000313" key="2">
    <source>
        <dbReference type="EMBL" id="JAP76479.1"/>
    </source>
</evidence>
<dbReference type="InterPro" id="IPR026506">
    <property type="entry name" value="GDPGP"/>
</dbReference>
<dbReference type="AlphaFoldDB" id="A0A131YB13"/>
<dbReference type="PANTHER" id="PTHR20884">
    <property type="entry name" value="GDP-D-GLUCOSE PHOSPHORYLASE 1"/>
    <property type="match status" value="1"/>
</dbReference>
<dbReference type="Pfam" id="PF26217">
    <property type="entry name" value="GDPGP1_N"/>
    <property type="match status" value="1"/>
</dbReference>
<dbReference type="GO" id="GO:0005737">
    <property type="term" value="C:cytoplasm"/>
    <property type="evidence" value="ECO:0007669"/>
    <property type="project" value="UniProtKB-SubCell"/>
</dbReference>
<proteinExistence type="predicted"/>
<protein>
    <recommendedName>
        <fullName evidence="1">GDPGP1-like N-terminal domain-containing protein</fullName>
    </recommendedName>
</protein>
<dbReference type="GO" id="GO:0080048">
    <property type="term" value="F:GDP-D-glucose phosphorylase activity"/>
    <property type="evidence" value="ECO:0007669"/>
    <property type="project" value="UniProtKB-EC"/>
</dbReference>
<dbReference type="GO" id="GO:0006006">
    <property type="term" value="P:glucose metabolic process"/>
    <property type="evidence" value="ECO:0007669"/>
    <property type="project" value="TreeGrafter"/>
</dbReference>